<keyword evidence="1" id="KW-0689">Ribosomal protein</keyword>
<proteinExistence type="predicted"/>
<sequence>KRFNKRQTNPLSILHQAMFGVTPYIVVKVRGVCGSTHQVPIEIGSTQGKVLAIPLLLGASQKNLGQNMVFKLSSELVDATKWSGDAIFKKEETHRMAEGN</sequence>
<reference evidence="2" key="1">
    <citation type="journal article" date="2022" name="Nat. Commun.">
        <title>Chromosome evolution and the genetic basis of agronomically important traits in greater yam.</title>
        <authorList>
            <person name="Bredeson J.V."/>
            <person name="Lyons J.B."/>
            <person name="Oniyinde I.O."/>
            <person name="Okereke N.R."/>
            <person name="Kolade O."/>
            <person name="Nnabue I."/>
            <person name="Nwadili C.O."/>
            <person name="Hribova E."/>
            <person name="Parker M."/>
            <person name="Nwogha J."/>
            <person name="Shu S."/>
            <person name="Carlson J."/>
            <person name="Kariba R."/>
            <person name="Muthemba S."/>
            <person name="Knop K."/>
            <person name="Barton G.J."/>
            <person name="Sherwood A.V."/>
            <person name="Lopez-Montes A."/>
            <person name="Asiedu R."/>
            <person name="Jamnadass R."/>
            <person name="Muchugi A."/>
            <person name="Goodstein D."/>
            <person name="Egesi C.N."/>
            <person name="Featherston J."/>
            <person name="Asfaw A."/>
            <person name="Simpson G.G."/>
            <person name="Dolezel J."/>
            <person name="Hendre P.S."/>
            <person name="Van Deynze A."/>
            <person name="Kumar P.L."/>
            <person name="Obidiegwu J.E."/>
            <person name="Bhattacharjee R."/>
            <person name="Rokhsar D.S."/>
        </authorList>
    </citation>
    <scope>NUCLEOTIDE SEQUENCE [LARGE SCALE GENOMIC DNA]</scope>
    <source>
        <strain evidence="2">cv. TDa95/00328</strain>
    </source>
</reference>
<dbReference type="EMBL" id="CM037021">
    <property type="protein sequence ID" value="KAH7668867.1"/>
    <property type="molecule type" value="Genomic_DNA"/>
</dbReference>
<keyword evidence="2" id="KW-1185">Reference proteome</keyword>
<protein>
    <submittedName>
        <fullName evidence="1">Ribosomal protein S5/S7 protein</fullName>
    </submittedName>
</protein>
<name>A0ACB7V610_DIOAL</name>
<comment type="caution">
    <text evidence="1">The sequence shown here is derived from an EMBL/GenBank/DDBJ whole genome shotgun (WGS) entry which is preliminary data.</text>
</comment>
<evidence type="ECO:0000313" key="1">
    <source>
        <dbReference type="EMBL" id="KAH7668867.1"/>
    </source>
</evidence>
<accession>A0ACB7V610</accession>
<dbReference type="Proteomes" id="UP000827976">
    <property type="component" value="Chromosome 11"/>
</dbReference>
<organism evidence="1 2">
    <name type="scientific">Dioscorea alata</name>
    <name type="common">Purple yam</name>
    <dbReference type="NCBI Taxonomy" id="55571"/>
    <lineage>
        <taxon>Eukaryota</taxon>
        <taxon>Viridiplantae</taxon>
        <taxon>Streptophyta</taxon>
        <taxon>Embryophyta</taxon>
        <taxon>Tracheophyta</taxon>
        <taxon>Spermatophyta</taxon>
        <taxon>Magnoliopsida</taxon>
        <taxon>Liliopsida</taxon>
        <taxon>Dioscoreales</taxon>
        <taxon>Dioscoreaceae</taxon>
        <taxon>Dioscorea</taxon>
    </lineage>
</organism>
<keyword evidence="1" id="KW-0687">Ribonucleoprotein</keyword>
<gene>
    <name evidence="1" type="ORF">IHE45_11G039000</name>
</gene>
<feature type="non-terminal residue" evidence="1">
    <location>
        <position position="1"/>
    </location>
</feature>
<evidence type="ECO:0000313" key="2">
    <source>
        <dbReference type="Proteomes" id="UP000827976"/>
    </source>
</evidence>